<protein>
    <recommendedName>
        <fullName evidence="4">UBA domain-containing protein</fullName>
    </recommendedName>
</protein>
<dbReference type="Proteomes" id="UP001432322">
    <property type="component" value="Unassembled WGS sequence"/>
</dbReference>
<organism evidence="2 3">
    <name type="scientific">Pristionchus fissidentatus</name>
    <dbReference type="NCBI Taxonomy" id="1538716"/>
    <lineage>
        <taxon>Eukaryota</taxon>
        <taxon>Metazoa</taxon>
        <taxon>Ecdysozoa</taxon>
        <taxon>Nematoda</taxon>
        <taxon>Chromadorea</taxon>
        <taxon>Rhabditida</taxon>
        <taxon>Rhabditina</taxon>
        <taxon>Diplogasteromorpha</taxon>
        <taxon>Diplogasteroidea</taxon>
        <taxon>Neodiplogasteridae</taxon>
        <taxon>Pristionchus</taxon>
    </lineage>
</organism>
<feature type="region of interest" description="Disordered" evidence="1">
    <location>
        <begin position="91"/>
        <end position="152"/>
    </location>
</feature>
<evidence type="ECO:0000313" key="3">
    <source>
        <dbReference type="Proteomes" id="UP001432322"/>
    </source>
</evidence>
<comment type="caution">
    <text evidence="2">The sequence shown here is derived from an EMBL/GenBank/DDBJ whole genome shotgun (WGS) entry which is preliminary data.</text>
</comment>
<dbReference type="AlphaFoldDB" id="A0AAV5UXM1"/>
<name>A0AAV5UXM1_9BILA</name>
<reference evidence="2" key="1">
    <citation type="submission" date="2023-10" db="EMBL/GenBank/DDBJ databases">
        <title>Genome assembly of Pristionchus species.</title>
        <authorList>
            <person name="Yoshida K."/>
            <person name="Sommer R.J."/>
        </authorList>
    </citation>
    <scope>NUCLEOTIDE SEQUENCE</scope>
    <source>
        <strain evidence="2">RS5133</strain>
    </source>
</reference>
<evidence type="ECO:0000256" key="1">
    <source>
        <dbReference type="SAM" id="MobiDB-lite"/>
    </source>
</evidence>
<accession>A0AAV5UXM1</accession>
<evidence type="ECO:0000313" key="2">
    <source>
        <dbReference type="EMBL" id="GMT12037.1"/>
    </source>
</evidence>
<dbReference type="EMBL" id="BTSY01000001">
    <property type="protein sequence ID" value="GMT12037.1"/>
    <property type="molecule type" value="Genomic_DNA"/>
</dbReference>
<sequence length="152" mass="17154">SHTDTAVSCRSADYAVRRPLWQQLSRKAPSVHWAEDMDGGSEFDLKDQIKRAKEMGYTDEAVYEALRRNKRNGDLLYSRFADMNSMLDLLNKSHEQQEIKDQHRKEREEAAGAISHSSSTDSNYSPSCDRSSISGRGSSTLSLDQRPAAPMK</sequence>
<feature type="non-terminal residue" evidence="2">
    <location>
        <position position="1"/>
    </location>
</feature>
<feature type="non-terminal residue" evidence="2">
    <location>
        <position position="152"/>
    </location>
</feature>
<feature type="compositionally biased region" description="Polar residues" evidence="1">
    <location>
        <begin position="115"/>
        <end position="129"/>
    </location>
</feature>
<feature type="compositionally biased region" description="Basic and acidic residues" evidence="1">
    <location>
        <begin position="91"/>
        <end position="110"/>
    </location>
</feature>
<evidence type="ECO:0008006" key="4">
    <source>
        <dbReference type="Google" id="ProtNLM"/>
    </source>
</evidence>
<feature type="compositionally biased region" description="Low complexity" evidence="1">
    <location>
        <begin position="130"/>
        <end position="143"/>
    </location>
</feature>
<gene>
    <name evidence="2" type="ORF">PFISCL1PPCAC_3334</name>
</gene>
<keyword evidence="3" id="KW-1185">Reference proteome</keyword>
<proteinExistence type="predicted"/>